<evidence type="ECO:0000313" key="1">
    <source>
        <dbReference type="EMBL" id="ODS02749.1"/>
    </source>
</evidence>
<protein>
    <recommendedName>
        <fullName evidence="3">N-formylglutamate amidohydrolase</fullName>
    </recommendedName>
</protein>
<reference evidence="1 2" key="1">
    <citation type="journal article" date="2016" name="Environ. Microbiol.">
        <title>New Methyloceanibacter diversity from North Sea sediments includes methanotroph containing solely the soluble methane monooxygenase.</title>
        <authorList>
            <person name="Vekeman B."/>
            <person name="Kerckhof F.M."/>
            <person name="Cremers G."/>
            <person name="de Vos P."/>
            <person name="Vandamme P."/>
            <person name="Boon N."/>
            <person name="Op den Camp H.J."/>
            <person name="Heylen K."/>
        </authorList>
    </citation>
    <scope>NUCLEOTIDE SEQUENCE [LARGE SCALE GENOMIC DNA]</scope>
    <source>
        <strain evidence="1 2">R-67177</strain>
    </source>
</reference>
<gene>
    <name evidence="1" type="ORF">AUC71_13590</name>
</gene>
<dbReference type="SUPFAM" id="SSF53187">
    <property type="entry name" value="Zn-dependent exopeptidases"/>
    <property type="match status" value="1"/>
</dbReference>
<proteinExistence type="predicted"/>
<sequence>MEAGIAAGKPPVILSVHSFTQAWKGVPRPWSAAVLWDKDPRLPLPLLKALHTIPGAEIGDNVPYSGQLKGDTLYRHATLRGLAHALVEVRQDLILAAEGQAEWGAHLARVLNDVLRAAPGLHRIEHHGSNTGACCGKDHDHG</sequence>
<organism evidence="1 2">
    <name type="scientific">Methyloceanibacter marginalis</name>
    <dbReference type="NCBI Taxonomy" id="1774971"/>
    <lineage>
        <taxon>Bacteria</taxon>
        <taxon>Pseudomonadati</taxon>
        <taxon>Pseudomonadota</taxon>
        <taxon>Alphaproteobacteria</taxon>
        <taxon>Hyphomicrobiales</taxon>
        <taxon>Hyphomicrobiaceae</taxon>
        <taxon>Methyloceanibacter</taxon>
    </lineage>
</organism>
<dbReference type="Pfam" id="PF05013">
    <property type="entry name" value="FGase"/>
    <property type="match status" value="1"/>
</dbReference>
<dbReference type="InterPro" id="IPR007709">
    <property type="entry name" value="N-FG_amidohydro"/>
</dbReference>
<dbReference type="Gene3D" id="3.40.630.40">
    <property type="entry name" value="Zn-dependent exopeptidases"/>
    <property type="match status" value="1"/>
</dbReference>
<comment type="caution">
    <text evidence="1">The sequence shown here is derived from an EMBL/GenBank/DDBJ whole genome shotgun (WGS) entry which is preliminary data.</text>
</comment>
<evidence type="ECO:0000313" key="2">
    <source>
        <dbReference type="Proteomes" id="UP000095042"/>
    </source>
</evidence>
<dbReference type="Proteomes" id="UP000095042">
    <property type="component" value="Unassembled WGS sequence"/>
</dbReference>
<name>A0A1E3WAC0_9HYPH</name>
<evidence type="ECO:0008006" key="3">
    <source>
        <dbReference type="Google" id="ProtNLM"/>
    </source>
</evidence>
<dbReference type="EMBL" id="LPWD01000239">
    <property type="protein sequence ID" value="ODS02749.1"/>
    <property type="molecule type" value="Genomic_DNA"/>
</dbReference>
<dbReference type="AlphaFoldDB" id="A0A1E3WAC0"/>
<accession>A0A1E3WAC0</accession>
<keyword evidence="2" id="KW-1185">Reference proteome</keyword>